<evidence type="ECO:0000313" key="3">
    <source>
        <dbReference type="EMBL" id="KAH8479753.1"/>
    </source>
</evidence>
<feature type="non-terminal residue" evidence="3">
    <location>
        <position position="1"/>
    </location>
</feature>
<keyword evidence="2" id="KW-0472">Membrane</keyword>
<feature type="compositionally biased region" description="Polar residues" evidence="1">
    <location>
        <begin position="16"/>
        <end position="25"/>
    </location>
</feature>
<proteinExistence type="predicted"/>
<dbReference type="EMBL" id="JACEGQ020000044">
    <property type="protein sequence ID" value="KAH8479753.1"/>
    <property type="molecule type" value="Genomic_DNA"/>
</dbReference>
<accession>A0A8T2WHY4</accession>
<reference evidence="3" key="1">
    <citation type="journal article" date="2021" name="J. Hered.">
        <title>Genome Assembly of Salicaceae Populus deltoides (Eastern Cottonwood) I-69 Based on Nanopore Sequencing and Hi-C Technologies.</title>
        <authorList>
            <person name="Bai S."/>
            <person name="Wu H."/>
            <person name="Zhang J."/>
            <person name="Pan Z."/>
            <person name="Zhao W."/>
            <person name="Li Z."/>
            <person name="Tong C."/>
        </authorList>
    </citation>
    <scope>NUCLEOTIDE SEQUENCE</scope>
    <source>
        <tissue evidence="3">Leaf</tissue>
    </source>
</reference>
<feature type="transmembrane region" description="Helical" evidence="2">
    <location>
        <begin position="115"/>
        <end position="135"/>
    </location>
</feature>
<protein>
    <submittedName>
        <fullName evidence="3">Uncharacterized protein</fullName>
    </submittedName>
</protein>
<name>A0A8T2WHY4_POPDE</name>
<evidence type="ECO:0000256" key="2">
    <source>
        <dbReference type="SAM" id="Phobius"/>
    </source>
</evidence>
<evidence type="ECO:0000256" key="1">
    <source>
        <dbReference type="SAM" id="MobiDB-lite"/>
    </source>
</evidence>
<keyword evidence="4" id="KW-1185">Reference proteome</keyword>
<feature type="region of interest" description="Disordered" evidence="1">
    <location>
        <begin position="15"/>
        <end position="53"/>
    </location>
</feature>
<gene>
    <name evidence="3" type="ORF">H0E87_031716</name>
</gene>
<sequence>PGSCPLSDHLVASLPKVTSPSSSWRIPSPGRKRTKISLAKVSSSAAGPSPGQGPPGLPLSWQFLNCSSAPPASQQHLGQLASSPLPASTNSEESGWQVFHLVAVIGCDGPFSLALAVYCCCPVLLVHFLVGLWYSSLLLPFALLNGSLFPSLHFLCTARGLYMLLLNRLGVVPPFGSCPLLLVGCLWGQSVSLCLSTAACSSAGCCCQVHGSCILTLAYVA</sequence>
<dbReference type="AlphaFoldDB" id="A0A8T2WHY4"/>
<keyword evidence="2" id="KW-0812">Transmembrane</keyword>
<evidence type="ECO:0000313" key="4">
    <source>
        <dbReference type="Proteomes" id="UP000807159"/>
    </source>
</evidence>
<comment type="caution">
    <text evidence="3">The sequence shown here is derived from an EMBL/GenBank/DDBJ whole genome shotgun (WGS) entry which is preliminary data.</text>
</comment>
<organism evidence="3 4">
    <name type="scientific">Populus deltoides</name>
    <name type="common">Eastern poplar</name>
    <name type="synonym">Eastern cottonwood</name>
    <dbReference type="NCBI Taxonomy" id="3696"/>
    <lineage>
        <taxon>Eukaryota</taxon>
        <taxon>Viridiplantae</taxon>
        <taxon>Streptophyta</taxon>
        <taxon>Embryophyta</taxon>
        <taxon>Tracheophyta</taxon>
        <taxon>Spermatophyta</taxon>
        <taxon>Magnoliopsida</taxon>
        <taxon>eudicotyledons</taxon>
        <taxon>Gunneridae</taxon>
        <taxon>Pentapetalae</taxon>
        <taxon>rosids</taxon>
        <taxon>fabids</taxon>
        <taxon>Malpighiales</taxon>
        <taxon>Salicaceae</taxon>
        <taxon>Saliceae</taxon>
        <taxon>Populus</taxon>
    </lineage>
</organism>
<keyword evidence="2" id="KW-1133">Transmembrane helix</keyword>
<dbReference type="Proteomes" id="UP000807159">
    <property type="component" value="Unassembled WGS sequence"/>
</dbReference>